<feature type="transmembrane region" description="Helical" evidence="9">
    <location>
        <begin position="6"/>
        <end position="29"/>
    </location>
</feature>
<dbReference type="PROSITE" id="PS50109">
    <property type="entry name" value="HIS_KIN"/>
    <property type="match status" value="1"/>
</dbReference>
<evidence type="ECO:0000256" key="6">
    <source>
        <dbReference type="ARBA" id="ARBA00022777"/>
    </source>
</evidence>
<dbReference type="GO" id="GO:0005524">
    <property type="term" value="F:ATP binding"/>
    <property type="evidence" value="ECO:0007669"/>
    <property type="project" value="UniProtKB-KW"/>
</dbReference>
<dbReference type="InterPro" id="IPR003594">
    <property type="entry name" value="HATPase_dom"/>
</dbReference>
<name>A0ABW0F9P8_9HYPH</name>
<dbReference type="PRINTS" id="PR00344">
    <property type="entry name" value="BCTRLSENSOR"/>
</dbReference>
<keyword evidence="4" id="KW-0808">Transferase</keyword>
<evidence type="ECO:0000313" key="11">
    <source>
        <dbReference type="EMBL" id="MFC5295444.1"/>
    </source>
</evidence>
<dbReference type="InterPro" id="IPR005467">
    <property type="entry name" value="His_kinase_dom"/>
</dbReference>
<evidence type="ECO:0000256" key="5">
    <source>
        <dbReference type="ARBA" id="ARBA00022741"/>
    </source>
</evidence>
<dbReference type="Gene3D" id="1.10.287.130">
    <property type="match status" value="1"/>
</dbReference>
<comment type="catalytic activity">
    <reaction evidence="1">
        <text>ATP + protein L-histidine = ADP + protein N-phospho-L-histidine.</text>
        <dbReference type="EC" id="2.7.13.3"/>
    </reaction>
</comment>
<evidence type="ECO:0000256" key="9">
    <source>
        <dbReference type="SAM" id="Phobius"/>
    </source>
</evidence>
<feature type="transmembrane region" description="Helical" evidence="9">
    <location>
        <begin position="177"/>
        <end position="201"/>
    </location>
</feature>
<keyword evidence="6" id="KW-0418">Kinase</keyword>
<keyword evidence="9" id="KW-1133">Transmembrane helix</keyword>
<evidence type="ECO:0000313" key="12">
    <source>
        <dbReference type="Proteomes" id="UP001595976"/>
    </source>
</evidence>
<dbReference type="SUPFAM" id="SSF55785">
    <property type="entry name" value="PYP-like sensor domain (PAS domain)"/>
    <property type="match status" value="1"/>
</dbReference>
<dbReference type="Pfam" id="PF02518">
    <property type="entry name" value="HATPase_c"/>
    <property type="match status" value="1"/>
</dbReference>
<comment type="caution">
    <text evidence="11">The sequence shown here is derived from an EMBL/GenBank/DDBJ whole genome shotgun (WGS) entry which is preliminary data.</text>
</comment>
<keyword evidence="3" id="KW-0597">Phosphoprotein</keyword>
<dbReference type="Gene3D" id="3.30.565.10">
    <property type="entry name" value="Histidine kinase-like ATPase, C-terminal domain"/>
    <property type="match status" value="1"/>
</dbReference>
<keyword evidence="7 11" id="KW-0067">ATP-binding</keyword>
<dbReference type="PANTHER" id="PTHR42878">
    <property type="entry name" value="TWO-COMPONENT HISTIDINE KINASE"/>
    <property type="match status" value="1"/>
</dbReference>
<dbReference type="InterPro" id="IPR013656">
    <property type="entry name" value="PAS_4"/>
</dbReference>
<dbReference type="RefSeq" id="WP_158445030.1">
    <property type="nucleotide sequence ID" value="NZ_JAOAOS010000029.1"/>
</dbReference>
<evidence type="ECO:0000256" key="8">
    <source>
        <dbReference type="ARBA" id="ARBA00023012"/>
    </source>
</evidence>
<dbReference type="SMART" id="SM00388">
    <property type="entry name" value="HisKA"/>
    <property type="match status" value="1"/>
</dbReference>
<dbReference type="InterPro" id="IPR036097">
    <property type="entry name" value="HisK_dim/P_sf"/>
</dbReference>
<keyword evidence="5" id="KW-0547">Nucleotide-binding</keyword>
<accession>A0ABW0F9P8</accession>
<dbReference type="SUPFAM" id="SSF55874">
    <property type="entry name" value="ATPase domain of HSP90 chaperone/DNA topoisomerase II/histidine kinase"/>
    <property type="match status" value="1"/>
</dbReference>
<reference evidence="12" key="1">
    <citation type="journal article" date="2019" name="Int. J. Syst. Evol. Microbiol.">
        <title>The Global Catalogue of Microorganisms (GCM) 10K type strain sequencing project: providing services to taxonomists for standard genome sequencing and annotation.</title>
        <authorList>
            <consortium name="The Broad Institute Genomics Platform"/>
            <consortium name="The Broad Institute Genome Sequencing Center for Infectious Disease"/>
            <person name="Wu L."/>
            <person name="Ma J."/>
        </authorList>
    </citation>
    <scope>NUCLEOTIDE SEQUENCE [LARGE SCALE GENOMIC DNA]</scope>
    <source>
        <strain evidence="12">CGMCC 1.15643</strain>
    </source>
</reference>
<gene>
    <name evidence="11" type="ORF">ACFPK2_20855</name>
</gene>
<dbReference type="SUPFAM" id="SSF47384">
    <property type="entry name" value="Homodimeric domain of signal transducing histidine kinase"/>
    <property type="match status" value="1"/>
</dbReference>
<dbReference type="InterPro" id="IPR003661">
    <property type="entry name" value="HisK_dim/P_dom"/>
</dbReference>
<dbReference type="InterPro" id="IPR036890">
    <property type="entry name" value="HATPase_C_sf"/>
</dbReference>
<dbReference type="PANTHER" id="PTHR42878:SF7">
    <property type="entry name" value="SENSOR HISTIDINE KINASE GLRK"/>
    <property type="match status" value="1"/>
</dbReference>
<dbReference type="EC" id="2.7.13.3" evidence="2"/>
<evidence type="ECO:0000259" key="10">
    <source>
        <dbReference type="PROSITE" id="PS50109"/>
    </source>
</evidence>
<evidence type="ECO:0000256" key="2">
    <source>
        <dbReference type="ARBA" id="ARBA00012438"/>
    </source>
</evidence>
<dbReference type="CDD" id="cd00082">
    <property type="entry name" value="HisKA"/>
    <property type="match status" value="1"/>
</dbReference>
<dbReference type="InterPro" id="IPR050351">
    <property type="entry name" value="BphY/WalK/GraS-like"/>
</dbReference>
<proteinExistence type="predicted"/>
<evidence type="ECO:0000256" key="3">
    <source>
        <dbReference type="ARBA" id="ARBA00022553"/>
    </source>
</evidence>
<dbReference type="Proteomes" id="UP001595976">
    <property type="component" value="Unassembled WGS sequence"/>
</dbReference>
<dbReference type="Gene3D" id="3.30.450.20">
    <property type="entry name" value="PAS domain"/>
    <property type="match status" value="1"/>
</dbReference>
<evidence type="ECO:0000256" key="1">
    <source>
        <dbReference type="ARBA" id="ARBA00000085"/>
    </source>
</evidence>
<keyword evidence="9" id="KW-0472">Membrane</keyword>
<organism evidence="11 12">
    <name type="scientific">Bosea minatitlanensis</name>
    <dbReference type="NCBI Taxonomy" id="128782"/>
    <lineage>
        <taxon>Bacteria</taxon>
        <taxon>Pseudomonadati</taxon>
        <taxon>Pseudomonadota</taxon>
        <taxon>Alphaproteobacteria</taxon>
        <taxon>Hyphomicrobiales</taxon>
        <taxon>Boseaceae</taxon>
        <taxon>Bosea</taxon>
    </lineage>
</organism>
<feature type="domain" description="Histidine kinase" evidence="10">
    <location>
        <begin position="374"/>
        <end position="589"/>
    </location>
</feature>
<dbReference type="Pfam" id="PF00512">
    <property type="entry name" value="HisKA"/>
    <property type="match status" value="1"/>
</dbReference>
<dbReference type="InterPro" id="IPR004358">
    <property type="entry name" value="Sig_transdc_His_kin-like_C"/>
</dbReference>
<sequence length="593" mass="65183">MSSPARTWTITAMTLGAVVVSALLLTFALQRLFQTEAQLATGSGESLLYALFQAHDQEQRLVLEAYGWKDGARSEQDTEKLRLQMDLALSRMDVVSHGTLGRALAGTREGPVIAAARAHLMAFNDAMETAIRDGSPIPPALMQGLRADASRLKTAATRVFLAERENIGRQRDRYSSVLWQAIVAILLILGCGAFIVARLLVSLRSAARAKEALRRDRDFSNLLLESSGDGVIAFDVEGRCTHWNSAMGRMFPAPCGSGVIGRAISEAYRLPEGHIILAMIRDTLAGQSLHMPAHPVPGGDRYIEKFTYPVWSDNAIIGGILFIRDVTDAHLARLQLVDRRDQLEATVKARTKDLQESLERETKLRELYKGFVSMVSHQFRTPLSIVDSSAQRMIRRGREMSEAEIRERAGKIRTAILRLTRLVSSTLNATKLDAGEIDFVPCRHDLGKLIVEACERQKETTPDRRFRLDLDQLPASVSCDPLLIDQVVANLLSNAAKYSQPPDPIEIVAEADAEWIRIKVSDRGVGFPEGDRDNLFDRFFRARNAVGVEGTGIGLHVARTIARMHGGDVTASLRSGGGSTFVLAIPTEKALAA</sequence>
<keyword evidence="9" id="KW-0812">Transmembrane</keyword>
<dbReference type="SMART" id="SM00387">
    <property type="entry name" value="HATPase_c"/>
    <property type="match status" value="1"/>
</dbReference>
<keyword evidence="12" id="KW-1185">Reference proteome</keyword>
<dbReference type="InterPro" id="IPR035965">
    <property type="entry name" value="PAS-like_dom_sf"/>
</dbReference>
<keyword evidence="8" id="KW-0902">Two-component regulatory system</keyword>
<dbReference type="Pfam" id="PF08448">
    <property type="entry name" value="PAS_4"/>
    <property type="match status" value="1"/>
</dbReference>
<evidence type="ECO:0000256" key="7">
    <source>
        <dbReference type="ARBA" id="ARBA00022840"/>
    </source>
</evidence>
<dbReference type="EMBL" id="JBHSLI010000010">
    <property type="protein sequence ID" value="MFC5295444.1"/>
    <property type="molecule type" value="Genomic_DNA"/>
</dbReference>
<protein>
    <recommendedName>
        <fullName evidence="2">histidine kinase</fullName>
        <ecNumber evidence="2">2.7.13.3</ecNumber>
    </recommendedName>
</protein>
<evidence type="ECO:0000256" key="4">
    <source>
        <dbReference type="ARBA" id="ARBA00022679"/>
    </source>
</evidence>